<dbReference type="AlphaFoldDB" id="A0A517MAW7"/>
<dbReference type="OrthoDB" id="9783154at2"/>
<organism evidence="4 5">
    <name type="scientific">Roseimaritima multifibrata</name>
    <dbReference type="NCBI Taxonomy" id="1930274"/>
    <lineage>
        <taxon>Bacteria</taxon>
        <taxon>Pseudomonadati</taxon>
        <taxon>Planctomycetota</taxon>
        <taxon>Planctomycetia</taxon>
        <taxon>Pirellulales</taxon>
        <taxon>Pirellulaceae</taxon>
        <taxon>Roseimaritima</taxon>
    </lineage>
</organism>
<sequence>MFRVFVNTPCRVHRTVLRRPAFPNLCFDVQTRLLLIACVALISQGLLASSGRAESSERPNVLLIVSDDQGYNDLGLLGNGILTPNLDRIANEGTRLTQFYVAWPACTPSRASLLTGRYPQRNGIYDMIRNEAPDYGYRYTPEEYAVSFECIGGMDEREKMIPEVLKPGNYVSGIFGKWDLGTLRRYLPTSRGFDDFYGFTNTGIDYFTHERYGVPSMVRNLEPTTADKGIYCTDLFYREAARFLHQNGGEESEEKQPFFLYLPFNAPHNSSSLDPLIRSSVQAPQAFKDMYPAVESETRIATKHRYAPGAKVTTPAARQRDYRAAVTCMDDAIGKLLEQLEQEGRLDNTIILFFSDNGGSGGADNSPLRGRKAQVWEGGIRVPCLIRWPAGGIPAGAVNDAFLTSLDILPSLASACQTPLPADTKLDGYDWWATLRGEQPSPRTEMFWKRRNLQAARVGNWKWTDMGTGNEGLYDLSKDPGERKDLSKQHPNVLKKVKGRYQDWLTEMAESEPRGPFRDF</sequence>
<dbReference type="Proteomes" id="UP000320672">
    <property type="component" value="Chromosome"/>
</dbReference>
<evidence type="ECO:0000313" key="5">
    <source>
        <dbReference type="Proteomes" id="UP000320672"/>
    </source>
</evidence>
<reference evidence="4 5" key="1">
    <citation type="submission" date="2019-02" db="EMBL/GenBank/DDBJ databases">
        <title>Deep-cultivation of Planctomycetes and their phenomic and genomic characterization uncovers novel biology.</title>
        <authorList>
            <person name="Wiegand S."/>
            <person name="Jogler M."/>
            <person name="Boedeker C."/>
            <person name="Pinto D."/>
            <person name="Vollmers J."/>
            <person name="Rivas-Marin E."/>
            <person name="Kohn T."/>
            <person name="Peeters S.H."/>
            <person name="Heuer A."/>
            <person name="Rast P."/>
            <person name="Oberbeckmann S."/>
            <person name="Bunk B."/>
            <person name="Jeske O."/>
            <person name="Meyerdierks A."/>
            <person name="Storesund J.E."/>
            <person name="Kallscheuer N."/>
            <person name="Luecker S."/>
            <person name="Lage O.M."/>
            <person name="Pohl T."/>
            <person name="Merkel B.J."/>
            <person name="Hornburger P."/>
            <person name="Mueller R.-W."/>
            <person name="Bruemmer F."/>
            <person name="Labrenz M."/>
            <person name="Spormann A.M."/>
            <person name="Op den Camp H."/>
            <person name="Overmann J."/>
            <person name="Amann R."/>
            <person name="Jetten M.S.M."/>
            <person name="Mascher T."/>
            <person name="Medema M.H."/>
            <person name="Devos D.P."/>
            <person name="Kaster A.-K."/>
            <person name="Ovreas L."/>
            <person name="Rohde M."/>
            <person name="Galperin M.Y."/>
            <person name="Jogler C."/>
        </authorList>
    </citation>
    <scope>NUCLEOTIDE SEQUENCE [LARGE SCALE GENOMIC DNA]</scope>
    <source>
        <strain evidence="4 5">FF011L</strain>
    </source>
</reference>
<dbReference type="InterPro" id="IPR050738">
    <property type="entry name" value="Sulfatase"/>
</dbReference>
<gene>
    <name evidence="4" type="primary">atsA_8</name>
    <name evidence="4" type="ORF">FF011L_07660</name>
</gene>
<dbReference type="EC" id="3.1.6.1" evidence="4"/>
<dbReference type="PANTHER" id="PTHR42693">
    <property type="entry name" value="ARYLSULFATASE FAMILY MEMBER"/>
    <property type="match status" value="1"/>
</dbReference>
<name>A0A517MAW7_9BACT</name>
<evidence type="ECO:0000259" key="3">
    <source>
        <dbReference type="Pfam" id="PF00884"/>
    </source>
</evidence>
<dbReference type="Pfam" id="PF00884">
    <property type="entry name" value="Sulfatase"/>
    <property type="match status" value="1"/>
</dbReference>
<dbReference type="KEGG" id="rml:FF011L_07660"/>
<dbReference type="Gene3D" id="3.30.1120.10">
    <property type="match status" value="1"/>
</dbReference>
<feature type="domain" description="Sulfatase N-terminal" evidence="3">
    <location>
        <begin position="59"/>
        <end position="415"/>
    </location>
</feature>
<evidence type="ECO:0000256" key="2">
    <source>
        <dbReference type="ARBA" id="ARBA00022801"/>
    </source>
</evidence>
<accession>A0A517MAW7</accession>
<keyword evidence="2 4" id="KW-0378">Hydrolase</keyword>
<evidence type="ECO:0000256" key="1">
    <source>
        <dbReference type="ARBA" id="ARBA00008779"/>
    </source>
</evidence>
<comment type="similarity">
    <text evidence="1">Belongs to the sulfatase family.</text>
</comment>
<dbReference type="InterPro" id="IPR000917">
    <property type="entry name" value="Sulfatase_N"/>
</dbReference>
<dbReference type="InterPro" id="IPR017850">
    <property type="entry name" value="Alkaline_phosphatase_core_sf"/>
</dbReference>
<dbReference type="GO" id="GO:0004065">
    <property type="term" value="F:arylsulfatase activity"/>
    <property type="evidence" value="ECO:0007669"/>
    <property type="project" value="UniProtKB-EC"/>
</dbReference>
<keyword evidence="5" id="KW-1185">Reference proteome</keyword>
<protein>
    <submittedName>
        <fullName evidence="4">Arylsulfatase</fullName>
        <ecNumber evidence="4">3.1.6.1</ecNumber>
    </submittedName>
</protein>
<dbReference type="PANTHER" id="PTHR42693:SF53">
    <property type="entry name" value="ENDO-4-O-SULFATASE"/>
    <property type="match status" value="1"/>
</dbReference>
<dbReference type="SUPFAM" id="SSF53649">
    <property type="entry name" value="Alkaline phosphatase-like"/>
    <property type="match status" value="1"/>
</dbReference>
<dbReference type="Gene3D" id="3.40.720.10">
    <property type="entry name" value="Alkaline Phosphatase, subunit A"/>
    <property type="match status" value="1"/>
</dbReference>
<dbReference type="EMBL" id="CP036262">
    <property type="protein sequence ID" value="QDS92030.1"/>
    <property type="molecule type" value="Genomic_DNA"/>
</dbReference>
<evidence type="ECO:0000313" key="4">
    <source>
        <dbReference type="EMBL" id="QDS92030.1"/>
    </source>
</evidence>
<proteinExistence type="inferred from homology"/>